<evidence type="ECO:0000313" key="4">
    <source>
        <dbReference type="EMBL" id="PSN82886.1"/>
    </source>
</evidence>
<reference evidence="4 5" key="1">
    <citation type="submission" date="2017-04" db="EMBL/GenBank/DDBJ databases">
        <title>Novel microbial lineages endemic to geothermal iron-oxide mats fill important gaps in the evolutionary history of Archaea.</title>
        <authorList>
            <person name="Jay Z.J."/>
            <person name="Beam J.P."/>
            <person name="Dlakic M."/>
            <person name="Rusch D.B."/>
            <person name="Kozubal M.A."/>
            <person name="Inskeep W.P."/>
        </authorList>
    </citation>
    <scope>NUCLEOTIDE SEQUENCE [LARGE SCALE GENOMIC DNA]</scope>
    <source>
        <strain evidence="4">BE_D</strain>
    </source>
</reference>
<keyword evidence="2" id="KW-0808">Transferase</keyword>
<evidence type="ECO:0000259" key="3">
    <source>
        <dbReference type="Pfam" id="PF00534"/>
    </source>
</evidence>
<dbReference type="InterPro" id="IPR001296">
    <property type="entry name" value="Glyco_trans_1"/>
</dbReference>
<dbReference type="EMBL" id="NEXD01000126">
    <property type="protein sequence ID" value="PSN82886.1"/>
    <property type="molecule type" value="Genomic_DNA"/>
</dbReference>
<name>A0A2R6A906_9ARCH</name>
<dbReference type="PANTHER" id="PTHR12526">
    <property type="entry name" value="GLYCOSYLTRANSFERASE"/>
    <property type="match status" value="1"/>
</dbReference>
<protein>
    <recommendedName>
        <fullName evidence="3">Glycosyl transferase family 1 domain-containing protein</fullName>
    </recommendedName>
</protein>
<organism evidence="4 5">
    <name type="scientific">Candidatus Marsarchaeota G1 archaeon BE_D</name>
    <dbReference type="NCBI Taxonomy" id="1978156"/>
    <lineage>
        <taxon>Archaea</taxon>
        <taxon>Candidatus Marsarchaeota</taxon>
        <taxon>Candidatus Marsarchaeota group 1</taxon>
    </lineage>
</organism>
<gene>
    <name evidence="4" type="ORF">B9Q02_11120</name>
</gene>
<evidence type="ECO:0000313" key="5">
    <source>
        <dbReference type="Proteomes" id="UP000240569"/>
    </source>
</evidence>
<dbReference type="SUPFAM" id="SSF53756">
    <property type="entry name" value="UDP-Glycosyltransferase/glycogen phosphorylase"/>
    <property type="match status" value="1"/>
</dbReference>
<accession>A0A2R6A906</accession>
<dbReference type="Pfam" id="PF00534">
    <property type="entry name" value="Glycos_transf_1"/>
    <property type="match status" value="1"/>
</dbReference>
<dbReference type="Proteomes" id="UP000240569">
    <property type="component" value="Unassembled WGS sequence"/>
</dbReference>
<dbReference type="AlphaFoldDB" id="A0A2R6A906"/>
<comment type="caution">
    <text evidence="4">The sequence shown here is derived from an EMBL/GenBank/DDBJ whole genome shotgun (WGS) entry which is preliminary data.</text>
</comment>
<keyword evidence="1" id="KW-0328">Glycosyltransferase</keyword>
<dbReference type="GO" id="GO:0016757">
    <property type="term" value="F:glycosyltransferase activity"/>
    <property type="evidence" value="ECO:0007669"/>
    <property type="project" value="UniProtKB-KW"/>
</dbReference>
<feature type="domain" description="Glycosyl transferase family 1" evidence="3">
    <location>
        <begin position="188"/>
        <end position="335"/>
    </location>
</feature>
<dbReference type="CDD" id="cd03801">
    <property type="entry name" value="GT4_PimA-like"/>
    <property type="match status" value="1"/>
</dbReference>
<evidence type="ECO:0000256" key="1">
    <source>
        <dbReference type="ARBA" id="ARBA00022676"/>
    </source>
</evidence>
<proteinExistence type="predicted"/>
<evidence type="ECO:0000256" key="2">
    <source>
        <dbReference type="ARBA" id="ARBA00022679"/>
    </source>
</evidence>
<sequence length="370" mass="41934">MPKSFRVALPWYRFPPFHKTIGGLSVWIWEMSQNLARQGVKLEVLVPPGFAFNDKAKECEAIRLLALDKDVQQLSVFSDYDCVVSVNNFGSKAISKIKKLTNVVRVLHTIASDRTLDTYVSLNATPIEYAKCYILRKREREAEKRLSGVLTVCVSRFLKEKALEHKLESQKNLIYVPNCVDTTLFYKKEEEKRFDIVFVGRFQKVKGLDILLKALKILNLRLKVNIVGIENPQEKQWCEKLVGTSAMLTFSGFVNREQMPEVYRSAKILVLPSRYETFGLPVLEAMACGTPVVASGVGGVLELVKKEWGMLVPPNDVISLARAIKNALNDQRLYDGAQQLATKKAQEFDSKSVAKQFKESVFSKKVNFCQ</sequence>
<dbReference type="Gene3D" id="3.40.50.2000">
    <property type="entry name" value="Glycogen Phosphorylase B"/>
    <property type="match status" value="2"/>
</dbReference>
<dbReference type="PANTHER" id="PTHR12526:SF510">
    <property type="entry name" value="D-INOSITOL 3-PHOSPHATE GLYCOSYLTRANSFERASE"/>
    <property type="match status" value="1"/>
</dbReference>